<proteinExistence type="predicted"/>
<dbReference type="Proteomes" id="UP000054843">
    <property type="component" value="Unassembled WGS sequence"/>
</dbReference>
<comment type="caution">
    <text evidence="1">The sequence shown here is derived from an EMBL/GenBank/DDBJ whole genome shotgun (WGS) entry which is preliminary data.</text>
</comment>
<reference evidence="1 3" key="1">
    <citation type="submission" date="2015-01" db="EMBL/GenBank/DDBJ databases">
        <title>Evolution of Trichinella species and genotypes.</title>
        <authorList>
            <person name="Korhonen P.K."/>
            <person name="Edoardo P."/>
            <person name="Giuseppe L.R."/>
            <person name="Gasser R.B."/>
        </authorList>
    </citation>
    <scope>NUCLEOTIDE SEQUENCE [LARGE SCALE GENOMIC DNA]</scope>
    <source>
        <strain evidence="1">ISS1980</strain>
    </source>
</reference>
<accession>A0A0V1M140</accession>
<dbReference type="EMBL" id="JYDO01000376">
    <property type="protein sequence ID" value="KRZ65391.1"/>
    <property type="molecule type" value="Genomic_DNA"/>
</dbReference>
<dbReference type="AlphaFoldDB" id="A0A0V1M140"/>
<evidence type="ECO:0000313" key="3">
    <source>
        <dbReference type="Proteomes" id="UP000054843"/>
    </source>
</evidence>
<protein>
    <recommendedName>
        <fullName evidence="4">PiggyBac transposable element-derived protein domain-containing protein</fullName>
    </recommendedName>
</protein>
<name>A0A0V1M140_9BILA</name>
<evidence type="ECO:0000313" key="2">
    <source>
        <dbReference type="EMBL" id="KRZ65982.1"/>
    </source>
</evidence>
<evidence type="ECO:0008006" key="4">
    <source>
        <dbReference type="Google" id="ProtNLM"/>
    </source>
</evidence>
<keyword evidence="3" id="KW-1185">Reference proteome</keyword>
<sequence length="98" mass="11362">MASANGYPYAFKIYGGSDEKRKNEPLGMQIMDEMVSILERLDQDELHFNSSFASYELLQKLTGQKIRETGNYQEREGMKVTNCQLRKSERRTEGFLIT</sequence>
<organism evidence="1 3">
    <name type="scientific">Trichinella papuae</name>
    <dbReference type="NCBI Taxonomy" id="268474"/>
    <lineage>
        <taxon>Eukaryota</taxon>
        <taxon>Metazoa</taxon>
        <taxon>Ecdysozoa</taxon>
        <taxon>Nematoda</taxon>
        <taxon>Enoplea</taxon>
        <taxon>Dorylaimia</taxon>
        <taxon>Trichinellida</taxon>
        <taxon>Trichinellidae</taxon>
        <taxon>Trichinella</taxon>
    </lineage>
</organism>
<evidence type="ECO:0000313" key="1">
    <source>
        <dbReference type="EMBL" id="KRZ65391.1"/>
    </source>
</evidence>
<dbReference type="EMBL" id="JYDO01000275">
    <property type="protein sequence ID" value="KRZ65982.1"/>
    <property type="molecule type" value="Genomic_DNA"/>
</dbReference>
<dbReference type="STRING" id="268474.A0A0V1M140"/>
<gene>
    <name evidence="1" type="ORF">T10_1769</name>
    <name evidence="2" type="ORF">T10_570</name>
</gene>